<sequence length="212" mass="23448">MADGLFLILDTIRKLDSRLNLTAHVEQLAGRVRERIGLMKKLAGTNWGATLSSLKTLYVIFVRSALEYANPILNLASKTSLGKLDRIQNAAMRLMTGGLRSTPITVLEVATGCEPLETRREVQTLMARERFLRLGESNPLKDLAQSFGATRRRLKKVSVLSAAEAAERKFNLPTDRALLETPGWPPELAPHPLEVRLDIGLNGKKSEIAPQI</sequence>
<accession>A0AAE1DP59</accession>
<protein>
    <submittedName>
        <fullName evidence="1">Uncharacterized protein</fullName>
    </submittedName>
</protein>
<keyword evidence="2" id="KW-1185">Reference proteome</keyword>
<comment type="caution">
    <text evidence="1">The sequence shown here is derived from an EMBL/GenBank/DDBJ whole genome shotgun (WGS) entry which is preliminary data.</text>
</comment>
<dbReference type="Proteomes" id="UP001283361">
    <property type="component" value="Unassembled WGS sequence"/>
</dbReference>
<dbReference type="AlphaFoldDB" id="A0AAE1DP59"/>
<name>A0AAE1DP59_9GAST</name>
<evidence type="ECO:0000313" key="1">
    <source>
        <dbReference type="EMBL" id="KAK3777764.1"/>
    </source>
</evidence>
<organism evidence="1 2">
    <name type="scientific">Elysia crispata</name>
    <name type="common">lettuce slug</name>
    <dbReference type="NCBI Taxonomy" id="231223"/>
    <lineage>
        <taxon>Eukaryota</taxon>
        <taxon>Metazoa</taxon>
        <taxon>Spiralia</taxon>
        <taxon>Lophotrochozoa</taxon>
        <taxon>Mollusca</taxon>
        <taxon>Gastropoda</taxon>
        <taxon>Heterobranchia</taxon>
        <taxon>Euthyneura</taxon>
        <taxon>Panpulmonata</taxon>
        <taxon>Sacoglossa</taxon>
        <taxon>Placobranchoidea</taxon>
        <taxon>Plakobranchidae</taxon>
        <taxon>Elysia</taxon>
    </lineage>
</organism>
<gene>
    <name evidence="1" type="ORF">RRG08_038015</name>
</gene>
<reference evidence="1" key="1">
    <citation type="journal article" date="2023" name="G3 (Bethesda)">
        <title>A reference genome for the long-term kleptoplast-retaining sea slug Elysia crispata morphotype clarki.</title>
        <authorList>
            <person name="Eastman K.E."/>
            <person name="Pendleton A.L."/>
            <person name="Shaikh M.A."/>
            <person name="Suttiyut T."/>
            <person name="Ogas R."/>
            <person name="Tomko P."/>
            <person name="Gavelis G."/>
            <person name="Widhalm J.R."/>
            <person name="Wisecaver J.H."/>
        </authorList>
    </citation>
    <scope>NUCLEOTIDE SEQUENCE</scope>
    <source>
        <strain evidence="1">ECLA1</strain>
    </source>
</reference>
<proteinExistence type="predicted"/>
<dbReference type="EMBL" id="JAWDGP010003058">
    <property type="protein sequence ID" value="KAK3777764.1"/>
    <property type="molecule type" value="Genomic_DNA"/>
</dbReference>
<evidence type="ECO:0000313" key="2">
    <source>
        <dbReference type="Proteomes" id="UP001283361"/>
    </source>
</evidence>